<feature type="domain" description="Tyrosine-protein kinase G-rich" evidence="9">
    <location>
        <begin position="409"/>
        <end position="487"/>
    </location>
</feature>
<dbReference type="PANTHER" id="PTHR32309:SF13">
    <property type="entry name" value="FERRIC ENTEROBACTIN TRANSPORT PROTEIN FEPE"/>
    <property type="match status" value="1"/>
</dbReference>
<evidence type="ECO:0000259" key="8">
    <source>
        <dbReference type="Pfam" id="PF02706"/>
    </source>
</evidence>
<gene>
    <name evidence="10" type="ORF">GAO09_03230</name>
</gene>
<evidence type="ECO:0000256" key="5">
    <source>
        <dbReference type="ARBA" id="ARBA00023136"/>
    </source>
</evidence>
<dbReference type="Proteomes" id="UP000435138">
    <property type="component" value="Unassembled WGS sequence"/>
</dbReference>
<feature type="transmembrane region" description="Helical" evidence="7">
    <location>
        <begin position="467"/>
        <end position="490"/>
    </location>
</feature>
<reference evidence="10 11" key="1">
    <citation type="submission" date="2019-11" db="EMBL/GenBank/DDBJ databases">
        <title>Genome analysis of Rhizobacterium cereale a novel genus and species isolated from maize roots in North Spain.</title>
        <authorList>
            <person name="Menendez E."/>
            <person name="Flores-Felix J.D."/>
            <person name="Ramirez-Bahena M.-H."/>
            <person name="Igual J.M."/>
            <person name="Garcia-Fraile P."/>
            <person name="Peix A."/>
            <person name="Velazquez E."/>
        </authorList>
    </citation>
    <scope>NUCLEOTIDE SEQUENCE [LARGE SCALE GENOMIC DNA]</scope>
    <source>
        <strain evidence="10 11">RZME27</strain>
    </source>
</reference>
<evidence type="ECO:0000313" key="10">
    <source>
        <dbReference type="EMBL" id="MQY45082.1"/>
    </source>
</evidence>
<dbReference type="Pfam" id="PF02706">
    <property type="entry name" value="Wzz"/>
    <property type="match status" value="1"/>
</dbReference>
<evidence type="ECO:0000256" key="1">
    <source>
        <dbReference type="ARBA" id="ARBA00004651"/>
    </source>
</evidence>
<evidence type="ECO:0000313" key="11">
    <source>
        <dbReference type="Proteomes" id="UP000435138"/>
    </source>
</evidence>
<feature type="transmembrane region" description="Helical" evidence="7">
    <location>
        <begin position="67"/>
        <end position="87"/>
    </location>
</feature>
<dbReference type="GO" id="GO:0004713">
    <property type="term" value="F:protein tyrosine kinase activity"/>
    <property type="evidence" value="ECO:0007669"/>
    <property type="project" value="TreeGrafter"/>
</dbReference>
<evidence type="ECO:0000256" key="6">
    <source>
        <dbReference type="SAM" id="Coils"/>
    </source>
</evidence>
<accession>A0A6A8A215</accession>
<organism evidence="10 11">
    <name type="scientific">Endobacterium cereale</name>
    <dbReference type="NCBI Taxonomy" id="2663029"/>
    <lineage>
        <taxon>Bacteria</taxon>
        <taxon>Pseudomonadati</taxon>
        <taxon>Pseudomonadota</taxon>
        <taxon>Alphaproteobacteria</taxon>
        <taxon>Hyphomicrobiales</taxon>
        <taxon>Rhizobiaceae</taxon>
        <taxon>Endobacterium</taxon>
    </lineage>
</organism>
<comment type="subcellular location">
    <subcellularLocation>
        <location evidence="1">Cell membrane</location>
        <topology evidence="1">Multi-pass membrane protein</topology>
    </subcellularLocation>
</comment>
<evidence type="ECO:0000256" key="3">
    <source>
        <dbReference type="ARBA" id="ARBA00022692"/>
    </source>
</evidence>
<comment type="caution">
    <text evidence="10">The sequence shown here is derived from an EMBL/GenBank/DDBJ whole genome shotgun (WGS) entry which is preliminary data.</text>
</comment>
<dbReference type="GO" id="GO:0005886">
    <property type="term" value="C:plasma membrane"/>
    <property type="evidence" value="ECO:0007669"/>
    <property type="project" value="UniProtKB-SubCell"/>
</dbReference>
<dbReference type="Pfam" id="PF13807">
    <property type="entry name" value="GNVR"/>
    <property type="match status" value="1"/>
</dbReference>
<dbReference type="InterPro" id="IPR050445">
    <property type="entry name" value="Bact_polysacc_biosynth/exp"/>
</dbReference>
<name>A0A6A8A215_9HYPH</name>
<dbReference type="InterPro" id="IPR032807">
    <property type="entry name" value="GNVR"/>
</dbReference>
<dbReference type="RefSeq" id="WP_153352584.1">
    <property type="nucleotide sequence ID" value="NZ_JAYKOO010000002.1"/>
</dbReference>
<protein>
    <submittedName>
        <fullName evidence="10">Lipopolysaccharide biosynthesis protein</fullName>
    </submittedName>
</protein>
<evidence type="ECO:0000259" key="9">
    <source>
        <dbReference type="Pfam" id="PF13807"/>
    </source>
</evidence>
<sequence length="503" mass="55111">MSASMDRNEQPSARYREAAIRHVDRHFPREVSRPNDPQPAQIVTLEKVADFLELDLRRLLVWLKDGLKLIVVFMIFGGVLAATYGMMATRRYTVTVDVLIDPANLQVVTNDLYSQPGQIDGQLLTVVNRMRIMTSGNVLARVVETMKLADDQEFYEPPKPGLLSGLTGKQAEAPDAQLVAIKSLQKKVSVTADDRSFVAHLSVSSEVPDKAIAISKAIVQAFQEELARADADGARRAAAALDERLGQLKRDVLAADEKVEAYRRANNLTAGEDGQLVSSLSLTQLNTQLAAARTRVIDAQVSYNALMKVGTDAVGNQLAVPSGLALLLDRASALRQQVEALRMVYGDRHPSIVRMQAELTAMGDQVRSELTRATNAAKSELDKANSALTTLRTQMTELEGSAFNDNQSQVQLRELQRDATSKAAIYESFLSRTRQITEREQINTTNVRVISEALPPSGRSWPPSTTVLFVLGMMAGLVIGTGLAIARGIFLDLRQPSRSLLSY</sequence>
<keyword evidence="4 7" id="KW-1133">Transmembrane helix</keyword>
<dbReference type="AlphaFoldDB" id="A0A6A8A215"/>
<keyword evidence="5 7" id="KW-0472">Membrane</keyword>
<evidence type="ECO:0000256" key="2">
    <source>
        <dbReference type="ARBA" id="ARBA00022475"/>
    </source>
</evidence>
<dbReference type="PANTHER" id="PTHR32309">
    <property type="entry name" value="TYROSINE-PROTEIN KINASE"/>
    <property type="match status" value="1"/>
</dbReference>
<feature type="coiled-coil region" evidence="6">
    <location>
        <begin position="231"/>
        <end position="265"/>
    </location>
</feature>
<dbReference type="EMBL" id="WIXI01000022">
    <property type="protein sequence ID" value="MQY45082.1"/>
    <property type="molecule type" value="Genomic_DNA"/>
</dbReference>
<evidence type="ECO:0000256" key="4">
    <source>
        <dbReference type="ARBA" id="ARBA00022989"/>
    </source>
</evidence>
<dbReference type="InterPro" id="IPR003856">
    <property type="entry name" value="LPS_length_determ_N"/>
</dbReference>
<keyword evidence="3 7" id="KW-0812">Transmembrane</keyword>
<feature type="domain" description="Polysaccharide chain length determinant N-terminal" evidence="8">
    <location>
        <begin position="53"/>
        <end position="144"/>
    </location>
</feature>
<keyword evidence="6" id="KW-0175">Coiled coil</keyword>
<evidence type="ECO:0000256" key="7">
    <source>
        <dbReference type="SAM" id="Phobius"/>
    </source>
</evidence>
<proteinExistence type="predicted"/>
<keyword evidence="11" id="KW-1185">Reference proteome</keyword>
<keyword evidence="2" id="KW-1003">Cell membrane</keyword>